<dbReference type="Pfam" id="PF01037">
    <property type="entry name" value="AsnC_trans_reg"/>
    <property type="match status" value="1"/>
</dbReference>
<feature type="domain" description="HTH asnC-type" evidence="4">
    <location>
        <begin position="17"/>
        <end position="77"/>
    </location>
</feature>
<dbReference type="AlphaFoldDB" id="A0A6G4WQR7"/>
<dbReference type="GO" id="GO:0005829">
    <property type="term" value="C:cytosol"/>
    <property type="evidence" value="ECO:0007669"/>
    <property type="project" value="TreeGrafter"/>
</dbReference>
<reference evidence="5 6" key="1">
    <citation type="submission" date="2020-02" db="EMBL/GenBank/DDBJ databases">
        <title>Whole-genome analyses of novel actinobacteria.</title>
        <authorList>
            <person name="Sahin N."/>
            <person name="Tatar D."/>
        </authorList>
    </citation>
    <scope>NUCLEOTIDE SEQUENCE [LARGE SCALE GENOMIC DNA]</scope>
    <source>
        <strain evidence="5 6">SB3404</strain>
    </source>
</reference>
<evidence type="ECO:0000256" key="3">
    <source>
        <dbReference type="ARBA" id="ARBA00023163"/>
    </source>
</evidence>
<dbReference type="PANTHER" id="PTHR30154:SF34">
    <property type="entry name" value="TRANSCRIPTIONAL REGULATOR AZLB"/>
    <property type="match status" value="1"/>
</dbReference>
<dbReference type="SUPFAM" id="SSF54909">
    <property type="entry name" value="Dimeric alpha+beta barrel"/>
    <property type="match status" value="1"/>
</dbReference>
<sequence length="338" mass="35956">MVETDIPRAGRRELPSLDDLDRQIGHALQLDGRAPFARIAEVLGVSDQTVARRYTKLRSGGLVRVLGLTEPEVLGETVWFLRVQATPDAAVPIGRALTRRTDTSWVAMVAGGTEVSAVARSGAEADSQGDLLLLRDLPRTRGVLGVHAYCQLHQFFGGAQGLVLKSGMLSPEQVAALAPPPAEPPGEPVVLAPDDHRLLEVLAREGRTPVAELAAATGWSPSTVRRRMAELRANGALYFDVDSSHQLYGLSSRVGLWLSVPPSGLVATGEALAAHPEVAFACATTGAANLFAIAVCRDTAALYAYLTGPVARLPDVRQVETFAMIRTLKGPGPYVPPR</sequence>
<dbReference type="PROSITE" id="PS50956">
    <property type="entry name" value="HTH_ASNC_2"/>
    <property type="match status" value="1"/>
</dbReference>
<dbReference type="GO" id="GO:0043565">
    <property type="term" value="F:sequence-specific DNA binding"/>
    <property type="evidence" value="ECO:0007669"/>
    <property type="project" value="InterPro"/>
</dbReference>
<accession>A0A6G4WQR7</accession>
<evidence type="ECO:0000313" key="6">
    <source>
        <dbReference type="Proteomes" id="UP000477722"/>
    </source>
</evidence>
<dbReference type="InterPro" id="IPR019887">
    <property type="entry name" value="Tscrpt_reg_AsnC/Lrp_C"/>
</dbReference>
<protein>
    <submittedName>
        <fullName evidence="5">AsnC family transcriptional regulator</fullName>
    </submittedName>
</protein>
<dbReference type="CDD" id="cd00090">
    <property type="entry name" value="HTH_ARSR"/>
    <property type="match status" value="1"/>
</dbReference>
<dbReference type="Proteomes" id="UP000477722">
    <property type="component" value="Unassembled WGS sequence"/>
</dbReference>
<evidence type="ECO:0000313" key="5">
    <source>
        <dbReference type="EMBL" id="NGO67545.1"/>
    </source>
</evidence>
<dbReference type="InterPro" id="IPR036388">
    <property type="entry name" value="WH-like_DNA-bd_sf"/>
</dbReference>
<dbReference type="SMART" id="SM00344">
    <property type="entry name" value="HTH_ASNC"/>
    <property type="match status" value="2"/>
</dbReference>
<name>A0A6G4WQR7_9ACTN</name>
<evidence type="ECO:0000256" key="2">
    <source>
        <dbReference type="ARBA" id="ARBA00023125"/>
    </source>
</evidence>
<dbReference type="InterPro" id="IPR019888">
    <property type="entry name" value="Tscrpt_reg_AsnC-like"/>
</dbReference>
<evidence type="ECO:0000256" key="1">
    <source>
        <dbReference type="ARBA" id="ARBA00023015"/>
    </source>
</evidence>
<proteinExistence type="predicted"/>
<dbReference type="InterPro" id="IPR011991">
    <property type="entry name" value="ArsR-like_HTH"/>
</dbReference>
<dbReference type="InterPro" id="IPR000485">
    <property type="entry name" value="AsnC-type_HTH_dom"/>
</dbReference>
<keyword evidence="6" id="KW-1185">Reference proteome</keyword>
<dbReference type="EMBL" id="JAAKZZ010000022">
    <property type="protein sequence ID" value="NGO67545.1"/>
    <property type="molecule type" value="Genomic_DNA"/>
</dbReference>
<evidence type="ECO:0000259" key="4">
    <source>
        <dbReference type="PROSITE" id="PS50956"/>
    </source>
</evidence>
<gene>
    <name evidence="5" type="ORF">G5C65_04075</name>
</gene>
<dbReference type="Gene3D" id="3.30.70.920">
    <property type="match status" value="1"/>
</dbReference>
<dbReference type="PRINTS" id="PR00033">
    <property type="entry name" value="HTHASNC"/>
</dbReference>
<comment type="caution">
    <text evidence="5">The sequence shown here is derived from an EMBL/GenBank/DDBJ whole genome shotgun (WGS) entry which is preliminary data.</text>
</comment>
<dbReference type="GO" id="GO:0043200">
    <property type="term" value="P:response to amino acid"/>
    <property type="evidence" value="ECO:0007669"/>
    <property type="project" value="TreeGrafter"/>
</dbReference>
<dbReference type="InterPro" id="IPR036390">
    <property type="entry name" value="WH_DNA-bd_sf"/>
</dbReference>
<keyword evidence="2" id="KW-0238">DNA-binding</keyword>
<dbReference type="SUPFAM" id="SSF46785">
    <property type="entry name" value="Winged helix' DNA-binding domain"/>
    <property type="match status" value="2"/>
</dbReference>
<keyword evidence="3" id="KW-0804">Transcription</keyword>
<organism evidence="5 6">
    <name type="scientific">Streptomyces boncukensis</name>
    <dbReference type="NCBI Taxonomy" id="2711219"/>
    <lineage>
        <taxon>Bacteria</taxon>
        <taxon>Bacillati</taxon>
        <taxon>Actinomycetota</taxon>
        <taxon>Actinomycetes</taxon>
        <taxon>Kitasatosporales</taxon>
        <taxon>Streptomycetaceae</taxon>
        <taxon>Streptomyces</taxon>
    </lineage>
</organism>
<dbReference type="InterPro" id="IPR011008">
    <property type="entry name" value="Dimeric_a/b-barrel"/>
</dbReference>
<dbReference type="Gene3D" id="1.10.10.10">
    <property type="entry name" value="Winged helix-like DNA-binding domain superfamily/Winged helix DNA-binding domain"/>
    <property type="match status" value="2"/>
</dbReference>
<keyword evidence="1" id="KW-0805">Transcription regulation</keyword>
<dbReference type="Pfam" id="PF13404">
    <property type="entry name" value="HTH_AsnC-type"/>
    <property type="match status" value="2"/>
</dbReference>
<dbReference type="PANTHER" id="PTHR30154">
    <property type="entry name" value="LEUCINE-RESPONSIVE REGULATORY PROTEIN"/>
    <property type="match status" value="1"/>
</dbReference>